<accession>A0AAN9QD59</accession>
<reference evidence="1 2" key="1">
    <citation type="submission" date="2024-01" db="EMBL/GenBank/DDBJ databases">
        <title>The genomes of 5 underutilized Papilionoideae crops provide insights into root nodulation and disease resistanc.</title>
        <authorList>
            <person name="Jiang F."/>
        </authorList>
    </citation>
    <scope>NUCLEOTIDE SEQUENCE [LARGE SCALE GENOMIC DNA]</scope>
    <source>
        <strain evidence="1">LVBAO_FW01</strain>
        <tissue evidence="1">Leaves</tissue>
    </source>
</reference>
<gene>
    <name evidence="1" type="ORF">VNO77_24922</name>
</gene>
<dbReference type="AlphaFoldDB" id="A0AAN9QD59"/>
<proteinExistence type="predicted"/>
<evidence type="ECO:0000313" key="2">
    <source>
        <dbReference type="Proteomes" id="UP001367508"/>
    </source>
</evidence>
<organism evidence="1 2">
    <name type="scientific">Canavalia gladiata</name>
    <name type="common">Sword bean</name>
    <name type="synonym">Dolichos gladiatus</name>
    <dbReference type="NCBI Taxonomy" id="3824"/>
    <lineage>
        <taxon>Eukaryota</taxon>
        <taxon>Viridiplantae</taxon>
        <taxon>Streptophyta</taxon>
        <taxon>Embryophyta</taxon>
        <taxon>Tracheophyta</taxon>
        <taxon>Spermatophyta</taxon>
        <taxon>Magnoliopsida</taxon>
        <taxon>eudicotyledons</taxon>
        <taxon>Gunneridae</taxon>
        <taxon>Pentapetalae</taxon>
        <taxon>rosids</taxon>
        <taxon>fabids</taxon>
        <taxon>Fabales</taxon>
        <taxon>Fabaceae</taxon>
        <taxon>Papilionoideae</taxon>
        <taxon>50 kb inversion clade</taxon>
        <taxon>NPAAA clade</taxon>
        <taxon>indigoferoid/millettioid clade</taxon>
        <taxon>Phaseoleae</taxon>
        <taxon>Canavalia</taxon>
    </lineage>
</organism>
<comment type="caution">
    <text evidence="1">The sequence shown here is derived from an EMBL/GenBank/DDBJ whole genome shotgun (WGS) entry which is preliminary data.</text>
</comment>
<dbReference type="Proteomes" id="UP001367508">
    <property type="component" value="Unassembled WGS sequence"/>
</dbReference>
<protein>
    <submittedName>
        <fullName evidence="1">Uncharacterized protein</fullName>
    </submittedName>
</protein>
<name>A0AAN9QD59_CANGL</name>
<keyword evidence="2" id="KW-1185">Reference proteome</keyword>
<dbReference type="EMBL" id="JAYMYQ010000005">
    <property type="protein sequence ID" value="KAK7330724.1"/>
    <property type="molecule type" value="Genomic_DNA"/>
</dbReference>
<sequence length="91" mass="10132">MRTVAIHAHVSPVGFPHCKKDNCVIILSFCKWLSISNCTCMFCQHLGCSQLPVELEVILVASSSYDITIAARGYEQKNIQALVYGMPLPYQ</sequence>
<evidence type="ECO:0000313" key="1">
    <source>
        <dbReference type="EMBL" id="KAK7330724.1"/>
    </source>
</evidence>